<gene>
    <name evidence="2" type="ORF">MPL1_10187</name>
</gene>
<dbReference type="Proteomes" id="UP000012019">
    <property type="component" value="Unassembled WGS sequence"/>
</dbReference>
<sequence length="258" mass="29477">MKYLLSLLICFIPLLANAKSWQVNSPEHQMAVLELFTSEGCGRCPPAEQWIKQLPEIGIDDRRLIVLAFHVDYLDEQKGWVDAFARPEFTARQRQLARLNLFQTIFTPEFVLSGEVVHNWRQHLEDVVLFVNDLQPEADISLQVEHDSQTQQLLIDTHVLVEGEHNQAHSSLYLAVKENNLQSHVTAGDNAGRHFNHQNVVRRWLGPYPLDREMLISAEVPVEDDWQLNQLTVVAVVQNLSDAFVLQAVALPLEHEGN</sequence>
<dbReference type="InterPro" id="IPR010634">
    <property type="entry name" value="DUF1223"/>
</dbReference>
<dbReference type="PATRIC" id="fig|1286106.3.peg.2037"/>
<evidence type="ECO:0008006" key="4">
    <source>
        <dbReference type="Google" id="ProtNLM"/>
    </source>
</evidence>
<keyword evidence="3" id="KW-1185">Reference proteome</keyword>
<feature type="signal peptide" evidence="1">
    <location>
        <begin position="1"/>
        <end position="18"/>
    </location>
</feature>
<dbReference type="InterPro" id="IPR013783">
    <property type="entry name" value="Ig-like_fold"/>
</dbReference>
<reference evidence="2 3" key="1">
    <citation type="journal article" date="2013" name="Genome Announc.">
        <title>Draft Genome Sequence of Methylophaga lonarensis MPLT, a Haloalkaliphilic (Non-Methane-Utilizing) Methylotroph.</title>
        <authorList>
            <person name="Shetty S.A."/>
            <person name="Marathe N.P."/>
            <person name="Munot H."/>
            <person name="Antony C.P."/>
            <person name="Dhotre D.P."/>
            <person name="Murrell J.C."/>
            <person name="Shouche Y.S."/>
        </authorList>
    </citation>
    <scope>NUCLEOTIDE SEQUENCE [LARGE SCALE GENOMIC DNA]</scope>
    <source>
        <strain evidence="2 3">MPL</strain>
    </source>
</reference>
<evidence type="ECO:0000313" key="2">
    <source>
        <dbReference type="EMBL" id="EMR12469.1"/>
    </source>
</evidence>
<dbReference type="STRING" id="1286106.MPL1_10187"/>
<dbReference type="Gene3D" id="2.60.40.10">
    <property type="entry name" value="Immunoglobulins"/>
    <property type="match status" value="1"/>
</dbReference>
<dbReference type="PANTHER" id="PTHR36057">
    <property type="match status" value="1"/>
</dbReference>
<accession>M7PPS7</accession>
<dbReference type="InterPro" id="IPR036249">
    <property type="entry name" value="Thioredoxin-like_sf"/>
</dbReference>
<feature type="chain" id="PRO_5004083087" description="Secreted protein" evidence="1">
    <location>
        <begin position="19"/>
        <end position="258"/>
    </location>
</feature>
<keyword evidence="1" id="KW-0732">Signal</keyword>
<dbReference type="Pfam" id="PF06764">
    <property type="entry name" value="DUF1223"/>
    <property type="match status" value="1"/>
</dbReference>
<evidence type="ECO:0000256" key="1">
    <source>
        <dbReference type="SAM" id="SignalP"/>
    </source>
</evidence>
<proteinExistence type="predicted"/>
<name>M7PPS7_9GAMM</name>
<dbReference type="RefSeq" id="WP_009727007.1">
    <property type="nucleotide sequence ID" value="NZ_APHR01000055.1"/>
</dbReference>
<dbReference type="AlphaFoldDB" id="M7PPS7"/>
<dbReference type="SUPFAM" id="SSF52833">
    <property type="entry name" value="Thioredoxin-like"/>
    <property type="match status" value="1"/>
</dbReference>
<organism evidence="2 3">
    <name type="scientific">Methylophaga lonarensis MPL</name>
    <dbReference type="NCBI Taxonomy" id="1286106"/>
    <lineage>
        <taxon>Bacteria</taxon>
        <taxon>Pseudomonadati</taxon>
        <taxon>Pseudomonadota</taxon>
        <taxon>Gammaproteobacteria</taxon>
        <taxon>Thiotrichales</taxon>
        <taxon>Piscirickettsiaceae</taxon>
        <taxon>Methylophaga</taxon>
    </lineage>
</organism>
<dbReference type="PANTHER" id="PTHR36057:SF1">
    <property type="entry name" value="LIPOPROTEIN LIPID ATTACHMENT SITE-LIKE PROTEIN, PUTATIVE (DUF1223)-RELATED"/>
    <property type="match status" value="1"/>
</dbReference>
<protein>
    <recommendedName>
        <fullName evidence="4">Secreted protein</fullName>
    </recommendedName>
</protein>
<dbReference type="EMBL" id="APHR01000055">
    <property type="protein sequence ID" value="EMR12469.1"/>
    <property type="molecule type" value="Genomic_DNA"/>
</dbReference>
<dbReference type="eggNOG" id="COG5429">
    <property type="taxonomic scope" value="Bacteria"/>
</dbReference>
<comment type="caution">
    <text evidence="2">The sequence shown here is derived from an EMBL/GenBank/DDBJ whole genome shotgun (WGS) entry which is preliminary data.</text>
</comment>
<evidence type="ECO:0000313" key="3">
    <source>
        <dbReference type="Proteomes" id="UP000012019"/>
    </source>
</evidence>